<dbReference type="EMBL" id="FZQP02006815">
    <property type="protein sequence ID" value="VVD03959.1"/>
    <property type="molecule type" value="Genomic_DNA"/>
</dbReference>
<gene>
    <name evidence="2" type="ORF">LSINAPIS_LOCUS13835</name>
</gene>
<feature type="region of interest" description="Disordered" evidence="1">
    <location>
        <begin position="51"/>
        <end position="71"/>
    </location>
</feature>
<name>A0A5E4R1X1_9NEOP</name>
<keyword evidence="3" id="KW-1185">Reference proteome</keyword>
<dbReference type="AlphaFoldDB" id="A0A5E4R1X1"/>
<organism evidence="2 3">
    <name type="scientific">Leptidea sinapis</name>
    <dbReference type="NCBI Taxonomy" id="189913"/>
    <lineage>
        <taxon>Eukaryota</taxon>
        <taxon>Metazoa</taxon>
        <taxon>Ecdysozoa</taxon>
        <taxon>Arthropoda</taxon>
        <taxon>Hexapoda</taxon>
        <taxon>Insecta</taxon>
        <taxon>Pterygota</taxon>
        <taxon>Neoptera</taxon>
        <taxon>Endopterygota</taxon>
        <taxon>Lepidoptera</taxon>
        <taxon>Glossata</taxon>
        <taxon>Ditrysia</taxon>
        <taxon>Papilionoidea</taxon>
        <taxon>Pieridae</taxon>
        <taxon>Dismorphiinae</taxon>
        <taxon>Leptidea</taxon>
    </lineage>
</organism>
<proteinExistence type="predicted"/>
<accession>A0A5E4R1X1</accession>
<sequence length="71" mass="7576">MGGMYTGLPYHGSFGPPPPPRGPFASPPHPHTHYIANTQRAVGWIYTACPNRADGEPPRQTRLVAPSSPVG</sequence>
<protein>
    <submittedName>
        <fullName evidence="2">Uncharacterized protein</fullName>
    </submittedName>
</protein>
<evidence type="ECO:0000256" key="1">
    <source>
        <dbReference type="SAM" id="MobiDB-lite"/>
    </source>
</evidence>
<evidence type="ECO:0000313" key="3">
    <source>
        <dbReference type="Proteomes" id="UP000324832"/>
    </source>
</evidence>
<feature type="region of interest" description="Disordered" evidence="1">
    <location>
        <begin position="1"/>
        <end position="31"/>
    </location>
</feature>
<feature type="compositionally biased region" description="Pro residues" evidence="1">
    <location>
        <begin position="15"/>
        <end position="29"/>
    </location>
</feature>
<reference evidence="2 3" key="1">
    <citation type="submission" date="2017-07" db="EMBL/GenBank/DDBJ databases">
        <authorList>
            <person name="Talla V."/>
            <person name="Backstrom N."/>
        </authorList>
    </citation>
    <scope>NUCLEOTIDE SEQUENCE [LARGE SCALE GENOMIC DNA]</scope>
</reference>
<dbReference type="Proteomes" id="UP000324832">
    <property type="component" value="Unassembled WGS sequence"/>
</dbReference>
<evidence type="ECO:0000313" key="2">
    <source>
        <dbReference type="EMBL" id="VVD03959.1"/>
    </source>
</evidence>